<evidence type="ECO:0000313" key="10">
    <source>
        <dbReference type="Proteomes" id="UP001597365"/>
    </source>
</evidence>
<keyword evidence="10" id="KW-1185">Reference proteome</keyword>
<dbReference type="Pfam" id="PF02770">
    <property type="entry name" value="Acyl-CoA_dh_M"/>
    <property type="match status" value="1"/>
</dbReference>
<evidence type="ECO:0000256" key="4">
    <source>
        <dbReference type="ARBA" id="ARBA00022827"/>
    </source>
</evidence>
<dbReference type="Pfam" id="PF00441">
    <property type="entry name" value="Acyl-CoA_dh_1"/>
    <property type="match status" value="1"/>
</dbReference>
<evidence type="ECO:0000313" key="9">
    <source>
        <dbReference type="EMBL" id="MFD1830752.1"/>
    </source>
</evidence>
<comment type="similarity">
    <text evidence="2 5">Belongs to the acyl-CoA dehydrogenase family.</text>
</comment>
<reference evidence="10" key="1">
    <citation type="journal article" date="2019" name="Int. J. Syst. Evol. Microbiol.">
        <title>The Global Catalogue of Microorganisms (GCM) 10K type strain sequencing project: providing services to taxonomists for standard genome sequencing and annotation.</title>
        <authorList>
            <consortium name="The Broad Institute Genomics Platform"/>
            <consortium name="The Broad Institute Genome Sequencing Center for Infectious Disease"/>
            <person name="Wu L."/>
            <person name="Ma J."/>
        </authorList>
    </citation>
    <scope>NUCLEOTIDE SEQUENCE [LARGE SCALE GENOMIC DNA]</scope>
    <source>
        <strain evidence="10">CGMCC 4.7455</strain>
    </source>
</reference>
<dbReference type="Gene3D" id="1.20.140.10">
    <property type="entry name" value="Butyryl-CoA Dehydrogenase, subunit A, domain 3"/>
    <property type="match status" value="1"/>
</dbReference>
<dbReference type="InterPro" id="IPR036250">
    <property type="entry name" value="AcylCo_DH-like_C"/>
</dbReference>
<keyword evidence="4 5" id="KW-0274">FAD</keyword>
<organism evidence="9 10">
    <name type="scientific">Streptomyces desertarenae</name>
    <dbReference type="NCBI Taxonomy" id="2666184"/>
    <lineage>
        <taxon>Bacteria</taxon>
        <taxon>Bacillati</taxon>
        <taxon>Actinomycetota</taxon>
        <taxon>Actinomycetes</taxon>
        <taxon>Kitasatosporales</taxon>
        <taxon>Streptomycetaceae</taxon>
        <taxon>Streptomyces</taxon>
    </lineage>
</organism>
<dbReference type="PANTHER" id="PTHR42707">
    <property type="entry name" value="ACYL-COA DEHYDROGENASE"/>
    <property type="match status" value="1"/>
</dbReference>
<evidence type="ECO:0000256" key="5">
    <source>
        <dbReference type="RuleBase" id="RU362125"/>
    </source>
</evidence>
<dbReference type="Gene3D" id="2.40.110.20">
    <property type="match status" value="1"/>
</dbReference>
<feature type="domain" description="Acyl-CoA dehydrogenase/oxidase C-terminal" evidence="6">
    <location>
        <begin position="281"/>
        <end position="437"/>
    </location>
</feature>
<dbReference type="SUPFAM" id="SSF56645">
    <property type="entry name" value="Acyl-CoA dehydrogenase NM domain-like"/>
    <property type="match status" value="1"/>
</dbReference>
<name>A0ABW4PKS0_9ACTN</name>
<evidence type="ECO:0000256" key="3">
    <source>
        <dbReference type="ARBA" id="ARBA00022630"/>
    </source>
</evidence>
<comment type="caution">
    <text evidence="9">The sequence shown here is derived from an EMBL/GenBank/DDBJ whole genome shotgun (WGS) entry which is preliminary data.</text>
</comment>
<evidence type="ECO:0000256" key="2">
    <source>
        <dbReference type="ARBA" id="ARBA00009347"/>
    </source>
</evidence>
<comment type="cofactor">
    <cofactor evidence="1 5">
        <name>FAD</name>
        <dbReference type="ChEBI" id="CHEBI:57692"/>
    </cofactor>
</comment>
<keyword evidence="3 5" id="KW-0285">Flavoprotein</keyword>
<dbReference type="InterPro" id="IPR009075">
    <property type="entry name" value="AcylCo_DH/oxidase_C"/>
</dbReference>
<dbReference type="Gene3D" id="6.10.250.600">
    <property type="match status" value="1"/>
</dbReference>
<dbReference type="InterPro" id="IPR052904">
    <property type="entry name" value="Acyl-CoA_dehydrogenase-like"/>
</dbReference>
<accession>A0ABW4PKS0</accession>
<feature type="domain" description="Acyl-CoA oxidase/dehydrogenase middle" evidence="7">
    <location>
        <begin position="178"/>
        <end position="270"/>
    </location>
</feature>
<dbReference type="InterPro" id="IPR041504">
    <property type="entry name" value="AidB_N"/>
</dbReference>
<gene>
    <name evidence="9" type="ORF">ACFSJS_13860</name>
</gene>
<protein>
    <submittedName>
        <fullName evidence="9">Acyl-CoA dehydrogenase family protein</fullName>
    </submittedName>
</protein>
<evidence type="ECO:0000259" key="6">
    <source>
        <dbReference type="Pfam" id="PF00441"/>
    </source>
</evidence>
<dbReference type="RefSeq" id="WP_380899983.1">
    <property type="nucleotide sequence ID" value="NZ_JBHUFU010000007.1"/>
</dbReference>
<dbReference type="PANTHER" id="PTHR42707:SF3">
    <property type="entry name" value="ACYL-COA DEHYDROGENASE AIDB-RELATED"/>
    <property type="match status" value="1"/>
</dbReference>
<evidence type="ECO:0000259" key="7">
    <source>
        <dbReference type="Pfam" id="PF02770"/>
    </source>
</evidence>
<proteinExistence type="inferred from homology"/>
<dbReference type="PROSITE" id="PS00073">
    <property type="entry name" value="ACYL_COA_DH_2"/>
    <property type="match status" value="1"/>
</dbReference>
<dbReference type="Pfam" id="PF18158">
    <property type="entry name" value="AidB_N"/>
    <property type="match status" value="1"/>
</dbReference>
<dbReference type="Proteomes" id="UP001597365">
    <property type="component" value="Unassembled WGS sequence"/>
</dbReference>
<dbReference type="InterPro" id="IPR009100">
    <property type="entry name" value="AcylCoA_DH/oxidase_NM_dom_sf"/>
</dbReference>
<dbReference type="InterPro" id="IPR006091">
    <property type="entry name" value="Acyl-CoA_Oxase/DH_mid-dom"/>
</dbReference>
<dbReference type="SUPFAM" id="SSF47203">
    <property type="entry name" value="Acyl-CoA dehydrogenase C-terminal domain-like"/>
    <property type="match status" value="1"/>
</dbReference>
<evidence type="ECO:0000256" key="1">
    <source>
        <dbReference type="ARBA" id="ARBA00001974"/>
    </source>
</evidence>
<feature type="domain" description="Adaptive response protein AidB N-terminal" evidence="8">
    <location>
        <begin position="9"/>
        <end position="163"/>
    </location>
</feature>
<dbReference type="EMBL" id="JBHUFU010000007">
    <property type="protein sequence ID" value="MFD1830752.1"/>
    <property type="molecule type" value="Genomic_DNA"/>
</dbReference>
<keyword evidence="5" id="KW-0560">Oxidoreductase</keyword>
<evidence type="ECO:0000259" key="8">
    <source>
        <dbReference type="Pfam" id="PF18158"/>
    </source>
</evidence>
<dbReference type="InterPro" id="IPR006089">
    <property type="entry name" value="Acyl-CoA_DH_CS"/>
</dbReference>
<sequence>MSATHEVINQPPPLAPFTAADDPAVTEALRRHGAEWGLAEVRELGGLAGSPEVQEWARMAEESPPRLRTHDRWGHRVDEVEFHPAWHRLMATAVEHGLHAAPWADHRPGAHLVRAAKFYLWSQAEAGHGCPVSMTYAAVPALRAQPELAAVYEPLLAARAYDAGLRPPLEKAGLIAGMSMTEKQGGSDVRANTTRAVPAGDGSHRLTGHKWFTSAPMSDVFLVLAQAPEGPSCFLLPRVLPDGTRNAMHLQRLKDKLGNRSNASSEVEYDGAVAWPVGEPGRGVRTIVEMVGMTRLDCVLGTAAGMRAGLRQALHHAAHRRAFGAALADQPLMRQVLADLAVESEAATTLGLRLAAAVDAAHAGDEREAAFRRLALAVAKYWVCKRGSTHAAEALECLGGNGYVEESGMPRLYREAPLLSIWEGSGNVAALDVLRALEREPASLDAVLAEVDAAAGADARLDAAAAGVRAVLPELKDPVGAQLRARELAERLALVLQGSLLVRYGHPAVADAFCASRLGGAWGRAFGTLPPGTDLAAILERARTA</sequence>